<evidence type="ECO:0000313" key="1">
    <source>
        <dbReference type="EMBL" id="KAG0426720.1"/>
    </source>
</evidence>
<proteinExistence type="predicted"/>
<keyword evidence="2" id="KW-1185">Reference proteome</keyword>
<reference evidence="1 2" key="1">
    <citation type="journal article" date="2020" name="Cell">
        <title>Large-Scale Comparative Analyses of Tick Genomes Elucidate Their Genetic Diversity and Vector Capacities.</title>
        <authorList>
            <consortium name="Tick Genome and Microbiome Consortium (TIGMIC)"/>
            <person name="Jia N."/>
            <person name="Wang J."/>
            <person name="Shi W."/>
            <person name="Du L."/>
            <person name="Sun Y."/>
            <person name="Zhan W."/>
            <person name="Jiang J.F."/>
            <person name="Wang Q."/>
            <person name="Zhang B."/>
            <person name="Ji P."/>
            <person name="Bell-Sakyi L."/>
            <person name="Cui X.M."/>
            <person name="Yuan T.T."/>
            <person name="Jiang B.G."/>
            <person name="Yang W.F."/>
            <person name="Lam T.T."/>
            <person name="Chang Q.C."/>
            <person name="Ding S.J."/>
            <person name="Wang X.J."/>
            <person name="Zhu J.G."/>
            <person name="Ruan X.D."/>
            <person name="Zhao L."/>
            <person name="Wei J.T."/>
            <person name="Ye R.Z."/>
            <person name="Que T.C."/>
            <person name="Du C.H."/>
            <person name="Zhou Y.H."/>
            <person name="Cheng J.X."/>
            <person name="Dai P.F."/>
            <person name="Guo W.B."/>
            <person name="Han X.H."/>
            <person name="Huang E.J."/>
            <person name="Li L.F."/>
            <person name="Wei W."/>
            <person name="Gao Y.C."/>
            <person name="Liu J.Z."/>
            <person name="Shao H.Z."/>
            <person name="Wang X."/>
            <person name="Wang C.C."/>
            <person name="Yang T.C."/>
            <person name="Huo Q.B."/>
            <person name="Li W."/>
            <person name="Chen H.Y."/>
            <person name="Chen S.E."/>
            <person name="Zhou L.G."/>
            <person name="Ni X.B."/>
            <person name="Tian J.H."/>
            <person name="Sheng Y."/>
            <person name="Liu T."/>
            <person name="Pan Y.S."/>
            <person name="Xia L.Y."/>
            <person name="Li J."/>
            <person name="Zhao F."/>
            <person name="Cao W.C."/>
        </authorList>
    </citation>
    <scope>NUCLEOTIDE SEQUENCE [LARGE SCALE GENOMIC DNA]</scope>
    <source>
        <strain evidence="1">Iper-2018</strain>
    </source>
</reference>
<protein>
    <submittedName>
        <fullName evidence="1">Uncharacterized protein</fullName>
    </submittedName>
</protein>
<sequence>MNGRVSALSCGALEKLYYTLLLLGKRAFGRAGATSSLERSDGLSSSRHVFYPRREAGEPAGVTALLPARPEEAARSLCHWSSAGSGPHPPRAESTTASSIRRCSARHASA</sequence>
<dbReference type="EMBL" id="JABSTQ010009692">
    <property type="protein sequence ID" value="KAG0426720.1"/>
    <property type="molecule type" value="Genomic_DNA"/>
</dbReference>
<organism evidence="1 2">
    <name type="scientific">Ixodes persulcatus</name>
    <name type="common">Taiga tick</name>
    <dbReference type="NCBI Taxonomy" id="34615"/>
    <lineage>
        <taxon>Eukaryota</taxon>
        <taxon>Metazoa</taxon>
        <taxon>Ecdysozoa</taxon>
        <taxon>Arthropoda</taxon>
        <taxon>Chelicerata</taxon>
        <taxon>Arachnida</taxon>
        <taxon>Acari</taxon>
        <taxon>Parasitiformes</taxon>
        <taxon>Ixodida</taxon>
        <taxon>Ixodoidea</taxon>
        <taxon>Ixodidae</taxon>
        <taxon>Ixodinae</taxon>
        <taxon>Ixodes</taxon>
    </lineage>
</organism>
<accession>A0AC60Q187</accession>
<dbReference type="Proteomes" id="UP000805193">
    <property type="component" value="Unassembled WGS sequence"/>
</dbReference>
<gene>
    <name evidence="1" type="ORF">HPB47_026187</name>
</gene>
<name>A0AC60Q187_IXOPE</name>
<evidence type="ECO:0000313" key="2">
    <source>
        <dbReference type="Proteomes" id="UP000805193"/>
    </source>
</evidence>
<comment type="caution">
    <text evidence="1">The sequence shown here is derived from an EMBL/GenBank/DDBJ whole genome shotgun (WGS) entry which is preliminary data.</text>
</comment>